<dbReference type="Gramene" id="TraesMAC2A03G00724680.1">
    <property type="protein sequence ID" value="TraesMAC2A03G00724680.1"/>
    <property type="gene ID" value="TraesMAC2A03G00724680"/>
</dbReference>
<dbReference type="Gramene" id="TraesSYM2A03G00733390.1">
    <property type="protein sequence ID" value="TraesSYM2A03G00733390.1"/>
    <property type="gene ID" value="TraesSYM2A03G00733390"/>
</dbReference>
<dbReference type="Gramene" id="TraesNOR2A03G00735610.1">
    <property type="protein sequence ID" value="TraesNOR2A03G00735610.1"/>
    <property type="gene ID" value="TraesNOR2A03G00735610"/>
</dbReference>
<dbReference type="Gramene" id="TraesCS2A03G0793600.1">
    <property type="protein sequence ID" value="TraesCS2A03G0793600.1.CDS"/>
    <property type="gene ID" value="TraesCS2A03G0793600"/>
</dbReference>
<dbReference type="InterPro" id="IPR036236">
    <property type="entry name" value="Znf_C2H2_sf"/>
</dbReference>
<dbReference type="Gramene" id="TraesCAD_scaffold_047436_01G000100.1">
    <property type="protein sequence ID" value="TraesCAD_scaffold_047436_01G000100.1"/>
    <property type="gene ID" value="TraesCAD_scaffold_047436_01G000100"/>
</dbReference>
<dbReference type="PROSITE" id="PS50157">
    <property type="entry name" value="ZINC_FINGER_C2H2_2"/>
    <property type="match status" value="1"/>
</dbReference>
<dbReference type="STRING" id="4565.A0A3B6B168"/>
<name>A0A3B6B168_WHEAT</name>
<dbReference type="Proteomes" id="UP000019116">
    <property type="component" value="Chromosome 2A"/>
</dbReference>
<evidence type="ECO:0000256" key="1">
    <source>
        <dbReference type="PROSITE-ProRule" id="PRU00042"/>
    </source>
</evidence>
<dbReference type="Gramene" id="TraesWEE_scaffold_044436_01G000100.1">
    <property type="protein sequence ID" value="TraesWEE_scaffold_044436_01G000100.1"/>
    <property type="gene ID" value="TraesWEE_scaffold_044436_01G000100"/>
</dbReference>
<accession>A0A3B6B168</accession>
<dbReference type="Gramene" id="TraesSTA2A03G00724280.1">
    <property type="protein sequence ID" value="TraesSTA2A03G00724280.1"/>
    <property type="gene ID" value="TraesSTA2A03G00724280"/>
</dbReference>
<keyword evidence="4" id="KW-1185">Reference proteome</keyword>
<protein>
    <recommendedName>
        <fullName evidence="2">C2H2-type domain-containing protein</fullName>
    </recommendedName>
</protein>
<sequence>MEILFLYSYDNCGKTFVDVAALRKHSHMHGGWQYVCEEPGCGKVSLVKDYFMRLPVPTLALKFVDSSKLNNSLNDESLLFFWFPSSPHLIPAHISGYKNQFQNFIKHLREMGDEVHTIEC</sequence>
<dbReference type="EnsemblPlants" id="TraesCS2A02G339800.1">
    <property type="protein sequence ID" value="TraesCS2A02G339800.1"/>
    <property type="gene ID" value="TraesCS2A02G339800"/>
</dbReference>
<dbReference type="Gramene" id="TraesJAG2A03G00727010.1">
    <property type="protein sequence ID" value="TraesJAG2A03G00727010.1"/>
    <property type="gene ID" value="TraesJAG2A03G00727010"/>
</dbReference>
<evidence type="ECO:0000313" key="4">
    <source>
        <dbReference type="Proteomes" id="UP000019116"/>
    </source>
</evidence>
<organism evidence="3">
    <name type="scientific">Triticum aestivum</name>
    <name type="common">Wheat</name>
    <dbReference type="NCBI Taxonomy" id="4565"/>
    <lineage>
        <taxon>Eukaryota</taxon>
        <taxon>Viridiplantae</taxon>
        <taxon>Streptophyta</taxon>
        <taxon>Embryophyta</taxon>
        <taxon>Tracheophyta</taxon>
        <taxon>Spermatophyta</taxon>
        <taxon>Magnoliopsida</taxon>
        <taxon>Liliopsida</taxon>
        <taxon>Poales</taxon>
        <taxon>Poaceae</taxon>
        <taxon>BOP clade</taxon>
        <taxon>Pooideae</taxon>
        <taxon>Triticodae</taxon>
        <taxon>Triticeae</taxon>
        <taxon>Triticinae</taxon>
        <taxon>Triticum</taxon>
    </lineage>
</organism>
<dbReference type="InterPro" id="IPR013087">
    <property type="entry name" value="Znf_C2H2_type"/>
</dbReference>
<keyword evidence="1" id="KW-0479">Metal-binding</keyword>
<dbReference type="Gramene" id="TraesARI2A03G00733480.1">
    <property type="protein sequence ID" value="TraesARI2A03G00733480.1"/>
    <property type="gene ID" value="TraesARI2A03G00733480"/>
</dbReference>
<reference evidence="3" key="1">
    <citation type="submission" date="2018-08" db="EMBL/GenBank/DDBJ databases">
        <authorList>
            <person name="Rossello M."/>
        </authorList>
    </citation>
    <scope>NUCLEOTIDE SEQUENCE [LARGE SCALE GENOMIC DNA]</scope>
    <source>
        <strain evidence="3">cv. Chinese Spring</strain>
    </source>
</reference>
<dbReference type="Gramene" id="TraesCS2A02G339800.1">
    <property type="protein sequence ID" value="TraesCS2A02G339800.1"/>
    <property type="gene ID" value="TraesCS2A02G339800"/>
</dbReference>
<evidence type="ECO:0000313" key="3">
    <source>
        <dbReference type="EnsemblPlants" id="TraesCS2A02G339800.1"/>
    </source>
</evidence>
<dbReference type="Gramene" id="TraesLDM2A03G00728320.1">
    <property type="protein sequence ID" value="TraesLDM2A03G00728320.1"/>
    <property type="gene ID" value="TraesLDM2A03G00728320"/>
</dbReference>
<reference evidence="3" key="2">
    <citation type="submission" date="2018-10" db="UniProtKB">
        <authorList>
            <consortium name="EnsemblPlants"/>
        </authorList>
    </citation>
    <scope>IDENTIFICATION</scope>
</reference>
<dbReference type="Gramene" id="TraesJUL2A03G00730650.1">
    <property type="protein sequence ID" value="TraesJUL2A03G00730650.1"/>
    <property type="gene ID" value="TraesJUL2A03G00730650"/>
</dbReference>
<keyword evidence="1" id="KW-0862">Zinc</keyword>
<dbReference type="GO" id="GO:0008270">
    <property type="term" value="F:zinc ion binding"/>
    <property type="evidence" value="ECO:0007669"/>
    <property type="project" value="UniProtKB-KW"/>
</dbReference>
<proteinExistence type="predicted"/>
<keyword evidence="1" id="KW-0863">Zinc-finger</keyword>
<evidence type="ECO:0000259" key="2">
    <source>
        <dbReference type="PROSITE" id="PS50157"/>
    </source>
</evidence>
<dbReference type="AlphaFoldDB" id="A0A3B6B168"/>
<feature type="domain" description="C2H2-type" evidence="2">
    <location>
        <begin position="7"/>
        <end position="34"/>
    </location>
</feature>
<dbReference type="OrthoDB" id="1687997at2759"/>
<dbReference type="SUPFAM" id="SSF57667">
    <property type="entry name" value="beta-beta-alpha zinc fingers"/>
    <property type="match status" value="1"/>
</dbReference>
<dbReference type="Gramene" id="TraesLAC2A03G00729610.1">
    <property type="protein sequence ID" value="TraesLAC2A03G00729610.1"/>
    <property type="gene ID" value="TraesLAC2A03G00729610"/>
</dbReference>